<name>X1D2U4_9ZZZZ</name>
<dbReference type="GO" id="GO:0046872">
    <property type="term" value="F:metal ion binding"/>
    <property type="evidence" value="ECO:0007669"/>
    <property type="project" value="InterPro"/>
</dbReference>
<dbReference type="Gene3D" id="1.10.8.420">
    <property type="entry name" value="RecR Domain 1"/>
    <property type="match status" value="1"/>
</dbReference>
<reference evidence="2" key="1">
    <citation type="journal article" date="2014" name="Front. Microbiol.">
        <title>High frequency of phylogenetically diverse reductive dehalogenase-homologous genes in deep subseafloor sedimentary metagenomes.</title>
        <authorList>
            <person name="Kawai M."/>
            <person name="Futagami T."/>
            <person name="Toyoda A."/>
            <person name="Takaki Y."/>
            <person name="Nishi S."/>
            <person name="Hori S."/>
            <person name="Arai W."/>
            <person name="Tsubouchi T."/>
            <person name="Morono Y."/>
            <person name="Uchiyama I."/>
            <person name="Ito T."/>
            <person name="Fujiyama A."/>
            <person name="Inagaki F."/>
            <person name="Takami H."/>
        </authorList>
    </citation>
    <scope>NUCLEOTIDE SEQUENCE</scope>
    <source>
        <strain evidence="2">Expedition CK06-06</strain>
    </source>
</reference>
<dbReference type="InterPro" id="IPR000093">
    <property type="entry name" value="DNA_Rcmb_RecR"/>
</dbReference>
<dbReference type="EMBL" id="BART01035501">
    <property type="protein sequence ID" value="GAH15091.1"/>
    <property type="molecule type" value="Genomic_DNA"/>
</dbReference>
<dbReference type="PANTHER" id="PTHR30446:SF0">
    <property type="entry name" value="RECOMBINATION PROTEIN RECR"/>
    <property type="match status" value="1"/>
</dbReference>
<accession>X1D2U4</accession>
<organism evidence="2">
    <name type="scientific">marine sediment metagenome</name>
    <dbReference type="NCBI Taxonomy" id="412755"/>
    <lineage>
        <taxon>unclassified sequences</taxon>
        <taxon>metagenomes</taxon>
        <taxon>ecological metagenomes</taxon>
    </lineage>
</organism>
<dbReference type="GO" id="GO:0006281">
    <property type="term" value="P:DNA repair"/>
    <property type="evidence" value="ECO:0007669"/>
    <property type="project" value="InterPro"/>
</dbReference>
<dbReference type="InterPro" id="IPR023627">
    <property type="entry name" value="Rcmb_RecR"/>
</dbReference>
<evidence type="ECO:0000313" key="2">
    <source>
        <dbReference type="EMBL" id="GAH15091.1"/>
    </source>
</evidence>
<feature type="domain" description="RecR protein" evidence="1">
    <location>
        <begin position="55"/>
        <end position="75"/>
    </location>
</feature>
<comment type="caution">
    <text evidence="2">The sequence shown here is derived from an EMBL/GenBank/DDBJ whole genome shotgun (WGS) entry which is preliminary data.</text>
</comment>
<dbReference type="PANTHER" id="PTHR30446">
    <property type="entry name" value="RECOMBINATION PROTEIN RECR"/>
    <property type="match status" value="1"/>
</dbReference>
<dbReference type="SUPFAM" id="SSF111304">
    <property type="entry name" value="Recombination protein RecR"/>
    <property type="match status" value="1"/>
</dbReference>
<dbReference type="Pfam" id="PF21176">
    <property type="entry name" value="RecR_HhH"/>
    <property type="match status" value="1"/>
</dbReference>
<dbReference type="GO" id="GO:0003677">
    <property type="term" value="F:DNA binding"/>
    <property type="evidence" value="ECO:0007669"/>
    <property type="project" value="InterPro"/>
</dbReference>
<evidence type="ECO:0000259" key="1">
    <source>
        <dbReference type="Pfam" id="PF02132"/>
    </source>
</evidence>
<protein>
    <recommendedName>
        <fullName evidence="1">RecR protein domain-containing protein</fullName>
    </recommendedName>
</protein>
<dbReference type="GO" id="GO:0006310">
    <property type="term" value="P:DNA recombination"/>
    <property type="evidence" value="ECO:0007669"/>
    <property type="project" value="InterPro"/>
</dbReference>
<gene>
    <name evidence="2" type="ORF">S01H4_60265</name>
</gene>
<dbReference type="Gene3D" id="3.30.60.80">
    <property type="match status" value="1"/>
</dbReference>
<proteinExistence type="predicted"/>
<sequence length="76" mass="8703">MKYLSRKHEKLVESLRKLPGIGRKTALRLAFYLLKEPKDEVFELAQAIREAKEGVKFCSICGNITEEDICEVCNDS</sequence>
<dbReference type="InterPro" id="IPR015967">
    <property type="entry name" value="Rcmb_RecR_Znf"/>
</dbReference>
<dbReference type="AlphaFoldDB" id="X1D2U4"/>
<feature type="non-terminal residue" evidence="2">
    <location>
        <position position="76"/>
    </location>
</feature>
<dbReference type="Pfam" id="PF02132">
    <property type="entry name" value="RecR_ZnF"/>
    <property type="match status" value="1"/>
</dbReference>